<feature type="compositionally biased region" description="Low complexity" evidence="1">
    <location>
        <begin position="165"/>
        <end position="184"/>
    </location>
</feature>
<name>A0A5C3DW72_9BASI</name>
<sequence>MSRLSRQDYHGYTQSTHPRWSPSPPLNRLSAAVDPRLAPRLSNAAQQDMQTQSQTPQITSSQIAPQSSSLPSNAEVVQAINAMSAQVTNQLSVMGTQLASLVSLTSRLIEMSQMQIAATDNTGRTNNTSFGSGVAANTLGAQGSRTDASPATSTVDLSRTRVNGTQNSTSFASNNAATAQASNTGRPDTRQGQFYQNPSSTNFRTTLDSASSTLDRTFGSTLRGASPAPTSAMNNSLSAATGRTATHQPASQQAQMQQPQHQQQQQHLQSQPQSLQQQPATHQQQQQHHQHQPDATQDANDLLKSRLPSPVFPDDPMDMSADVSTSGHQTPSNLKRLSTAGQGTTDSARKANTEASLGDWKAWLNRTWHPPPGHQSRSIKYRTMQAARRAHRDQTKRSMATLGRLPLKEFLEIRPEQYLSVRKTGRKLYQEWLLQEVRLAKQPEDRVKAAVNRLENDHPELGDCEDHWKARQLLQQIIDNAIDEANLHRKKEARASNAHQEPGESTPRTMDGARSTSMLGLSASSSSSALADADRSLRGGDMSISSARKGSTGGGTNGAGVNKGIKGVQRRKADQADLDDTPTRFRQPPNPRNSMLGTGGNDDATGSSLQTQQGSSLSSSGLEAAHSGRGTTLADYSGYSNESSTIASATSSDALQASRQHAPHSQHLQHTQHAQPQQPQHTQHQQHSQHTQHAQHHNAHQATHQQDQTHNAWASQTAAPGPSLFGQSGYAQTATQQALSHHQQYGHHSHHHNSNYLSSDPGQTGLSASSSGLLDDQRHQSHLSPLVNGGSVRMHQPHQQQQQQQQQHHHQQQPQQQHHQQQAQSTFFDSRGYQ</sequence>
<protein>
    <submittedName>
        <fullName evidence="2">Uncharacterized protein</fullName>
    </submittedName>
</protein>
<feature type="compositionally biased region" description="Polar residues" evidence="1">
    <location>
        <begin position="121"/>
        <end position="131"/>
    </location>
</feature>
<feature type="region of interest" description="Disordered" evidence="1">
    <location>
        <begin position="491"/>
        <end position="629"/>
    </location>
</feature>
<feature type="compositionally biased region" description="Low complexity" evidence="1">
    <location>
        <begin position="247"/>
        <end position="299"/>
    </location>
</feature>
<dbReference type="Proteomes" id="UP000324022">
    <property type="component" value="Unassembled WGS sequence"/>
</dbReference>
<feature type="compositionally biased region" description="Polar residues" evidence="1">
    <location>
        <begin position="190"/>
        <end position="220"/>
    </location>
</feature>
<organism evidence="2 3">
    <name type="scientific">Ustilago trichophora</name>
    <dbReference type="NCBI Taxonomy" id="86804"/>
    <lineage>
        <taxon>Eukaryota</taxon>
        <taxon>Fungi</taxon>
        <taxon>Dikarya</taxon>
        <taxon>Basidiomycota</taxon>
        <taxon>Ustilaginomycotina</taxon>
        <taxon>Ustilaginomycetes</taxon>
        <taxon>Ustilaginales</taxon>
        <taxon>Ustilaginaceae</taxon>
        <taxon>Ustilago</taxon>
    </lineage>
</organism>
<evidence type="ECO:0000313" key="2">
    <source>
        <dbReference type="EMBL" id="SPO22458.1"/>
    </source>
</evidence>
<feature type="compositionally biased region" description="Low complexity" evidence="1">
    <location>
        <begin position="643"/>
        <end position="652"/>
    </location>
</feature>
<evidence type="ECO:0000313" key="3">
    <source>
        <dbReference type="Proteomes" id="UP000324022"/>
    </source>
</evidence>
<feature type="region of interest" description="Disordered" evidence="1">
    <location>
        <begin position="643"/>
        <end position="834"/>
    </location>
</feature>
<feature type="compositionally biased region" description="Polar residues" evidence="1">
    <location>
        <begin position="139"/>
        <end position="164"/>
    </location>
</feature>
<feature type="compositionally biased region" description="Basic residues" evidence="1">
    <location>
        <begin position="744"/>
        <end position="753"/>
    </location>
</feature>
<feature type="compositionally biased region" description="Polar residues" evidence="1">
    <location>
        <begin position="823"/>
        <end position="834"/>
    </location>
</feature>
<feature type="compositionally biased region" description="Low complexity" evidence="1">
    <location>
        <begin position="666"/>
        <end position="692"/>
    </location>
</feature>
<feature type="region of interest" description="Disordered" evidence="1">
    <location>
        <begin position="1"/>
        <end position="30"/>
    </location>
</feature>
<feature type="compositionally biased region" description="Low complexity" evidence="1">
    <location>
        <begin position="515"/>
        <end position="531"/>
    </location>
</feature>
<accession>A0A5C3DW72</accession>
<feature type="compositionally biased region" description="Low complexity" evidence="1">
    <location>
        <begin position="754"/>
        <end position="774"/>
    </location>
</feature>
<feature type="region of interest" description="Disordered" evidence="1">
    <location>
        <begin position="121"/>
        <end position="351"/>
    </location>
</feature>
<feature type="compositionally biased region" description="Low complexity" evidence="1">
    <location>
        <begin position="797"/>
        <end position="822"/>
    </location>
</feature>
<proteinExistence type="predicted"/>
<feature type="compositionally biased region" description="Polar residues" evidence="1">
    <location>
        <begin position="228"/>
        <end position="246"/>
    </location>
</feature>
<dbReference type="EMBL" id="OOIN01000004">
    <property type="protein sequence ID" value="SPO22458.1"/>
    <property type="molecule type" value="Genomic_DNA"/>
</dbReference>
<feature type="region of interest" description="Disordered" evidence="1">
    <location>
        <begin position="43"/>
        <end position="70"/>
    </location>
</feature>
<feature type="compositionally biased region" description="Low complexity" evidence="1">
    <location>
        <begin position="605"/>
        <end position="622"/>
    </location>
</feature>
<keyword evidence="3" id="KW-1185">Reference proteome</keyword>
<gene>
    <name evidence="2" type="ORF">UTRI_01136</name>
</gene>
<feature type="compositionally biased region" description="Polar residues" evidence="1">
    <location>
        <begin position="725"/>
        <end position="738"/>
    </location>
</feature>
<reference evidence="2 3" key="1">
    <citation type="submission" date="2018-03" db="EMBL/GenBank/DDBJ databases">
        <authorList>
            <person name="Guldener U."/>
        </authorList>
    </citation>
    <scope>NUCLEOTIDE SEQUENCE [LARGE SCALE GENOMIC DNA]</scope>
    <source>
        <strain evidence="2 3">NBRC100155</strain>
    </source>
</reference>
<feature type="compositionally biased region" description="Low complexity" evidence="1">
    <location>
        <begin position="700"/>
        <end position="712"/>
    </location>
</feature>
<dbReference type="AlphaFoldDB" id="A0A5C3DW72"/>
<feature type="compositionally biased region" description="Polar residues" evidence="1">
    <location>
        <begin position="322"/>
        <end position="346"/>
    </location>
</feature>
<dbReference type="OrthoDB" id="3366521at2759"/>
<feature type="compositionally biased region" description="Low complexity" evidence="1">
    <location>
        <begin position="46"/>
        <end position="63"/>
    </location>
</feature>
<evidence type="ECO:0000256" key="1">
    <source>
        <dbReference type="SAM" id="MobiDB-lite"/>
    </source>
</evidence>